<keyword evidence="14" id="KW-0560">Oxidoreductase</keyword>
<evidence type="ECO:0000256" key="10">
    <source>
        <dbReference type="ARBA" id="ARBA00022741"/>
    </source>
</evidence>
<keyword evidence="15 20" id="KW-0030">Aminoacyl-tRNA synthetase</keyword>
<evidence type="ECO:0000256" key="16">
    <source>
        <dbReference type="ARBA" id="ARBA00030904"/>
    </source>
</evidence>
<dbReference type="GO" id="GO:0006979">
    <property type="term" value="P:response to oxidative stress"/>
    <property type="evidence" value="ECO:0007669"/>
    <property type="project" value="UniProtKB-ARBA"/>
</dbReference>
<dbReference type="Pfam" id="PF09334">
    <property type="entry name" value="tRNA-synt_1g"/>
    <property type="match status" value="1"/>
</dbReference>
<comment type="similarity">
    <text evidence="20">Belongs to the class-I aminoacyl-tRNA synthetase family.</text>
</comment>
<evidence type="ECO:0000256" key="11">
    <source>
        <dbReference type="ARBA" id="ARBA00022833"/>
    </source>
</evidence>
<dbReference type="GO" id="GO:0046872">
    <property type="term" value="F:metal ion binding"/>
    <property type="evidence" value="ECO:0007669"/>
    <property type="project" value="UniProtKB-KW"/>
</dbReference>
<organism evidence="22 23">
    <name type="scientific">Potamilus streckersoni</name>
    <dbReference type="NCBI Taxonomy" id="2493646"/>
    <lineage>
        <taxon>Eukaryota</taxon>
        <taxon>Metazoa</taxon>
        <taxon>Spiralia</taxon>
        <taxon>Lophotrochozoa</taxon>
        <taxon>Mollusca</taxon>
        <taxon>Bivalvia</taxon>
        <taxon>Autobranchia</taxon>
        <taxon>Heteroconchia</taxon>
        <taxon>Palaeoheterodonta</taxon>
        <taxon>Unionida</taxon>
        <taxon>Unionoidea</taxon>
        <taxon>Unionidae</taxon>
        <taxon>Ambleminae</taxon>
        <taxon>Lampsilini</taxon>
        <taxon>Potamilus</taxon>
    </lineage>
</organism>
<feature type="domain" description="MsrB" evidence="21">
    <location>
        <begin position="8"/>
        <end position="130"/>
    </location>
</feature>
<dbReference type="InterPro" id="IPR002579">
    <property type="entry name" value="Met_Sox_Rdtase_MsrB_dom"/>
</dbReference>
<comment type="similarity">
    <text evidence="3">Belongs to the MsrB Met sulfoxide reductase family.</text>
</comment>
<dbReference type="InterPro" id="IPR014729">
    <property type="entry name" value="Rossmann-like_a/b/a_fold"/>
</dbReference>
<dbReference type="FunFam" id="2.170.150.20:FF:000001">
    <property type="entry name" value="Peptide methionine sulfoxide reductase MsrB"/>
    <property type="match status" value="1"/>
</dbReference>
<dbReference type="InterPro" id="IPR011057">
    <property type="entry name" value="Mss4-like_sf"/>
</dbReference>
<evidence type="ECO:0000256" key="8">
    <source>
        <dbReference type="ARBA" id="ARBA00022598"/>
    </source>
</evidence>
<reference evidence="22" key="3">
    <citation type="submission" date="2023-05" db="EMBL/GenBank/DDBJ databases">
        <authorList>
            <person name="Smith C.H."/>
        </authorList>
    </citation>
    <scope>NUCLEOTIDE SEQUENCE</scope>
    <source>
        <strain evidence="22">CHS0354</strain>
        <tissue evidence="22">Mantle</tissue>
    </source>
</reference>
<dbReference type="PRINTS" id="PR01041">
    <property type="entry name" value="TRNASYNTHMET"/>
</dbReference>
<comment type="catalytic activity">
    <reaction evidence="18">
        <text>L-methionyl-[protein] + [thioredoxin]-disulfide + H2O = L-methionyl-(R)-S-oxide-[protein] + [thioredoxin]-dithiol</text>
        <dbReference type="Rhea" id="RHEA:24164"/>
        <dbReference type="Rhea" id="RHEA-COMP:10698"/>
        <dbReference type="Rhea" id="RHEA-COMP:10700"/>
        <dbReference type="Rhea" id="RHEA-COMP:12313"/>
        <dbReference type="Rhea" id="RHEA-COMP:12314"/>
        <dbReference type="ChEBI" id="CHEBI:15377"/>
        <dbReference type="ChEBI" id="CHEBI:16044"/>
        <dbReference type="ChEBI" id="CHEBI:29950"/>
        <dbReference type="ChEBI" id="CHEBI:45764"/>
        <dbReference type="ChEBI" id="CHEBI:50058"/>
        <dbReference type="EC" id="1.8.4.12"/>
    </reaction>
</comment>
<sequence>MEKITKSDKEWATLLEPEAYQVTRRAGTERAFTGKYHDYKGGGQFTCICCGHLLFEANTKFDSGTGWPSFWQPATSESVYEKPDYSLFRKRTEILCAKCDAHLGHSFPDGPKPTGIRYCINSASLNLTEDQVYCESCAKFLADRYVEGTCPHCNYNGARGDQCDKCGKLLQPQELLSPICAHCHNRPVRKPTSHLYIDLPKLSDKIAGFAKKAGASGNWTLNAVTTTEGWLRKGLEARPITRDLTWGVPVPHKGYESKVFYVWFDAPIGYVSQTKRHLPDRWEYWWKNPDGTELYQFMAKDNIPFHTVMFPAYQIASGEDWTMLHHISSTEYLNYEGTKFSKSLGIGVFGNNVR</sequence>
<evidence type="ECO:0000256" key="13">
    <source>
        <dbReference type="ARBA" id="ARBA00022917"/>
    </source>
</evidence>
<comment type="catalytic activity">
    <reaction evidence="17">
        <text>tRNA(Met) + L-methionine + ATP = L-methionyl-tRNA(Met) + AMP + diphosphate</text>
        <dbReference type="Rhea" id="RHEA:13481"/>
        <dbReference type="Rhea" id="RHEA-COMP:9667"/>
        <dbReference type="Rhea" id="RHEA-COMP:9698"/>
        <dbReference type="ChEBI" id="CHEBI:30616"/>
        <dbReference type="ChEBI" id="CHEBI:33019"/>
        <dbReference type="ChEBI" id="CHEBI:57844"/>
        <dbReference type="ChEBI" id="CHEBI:78442"/>
        <dbReference type="ChEBI" id="CHEBI:78530"/>
        <dbReference type="ChEBI" id="CHEBI:456215"/>
        <dbReference type="EC" id="6.1.1.10"/>
    </reaction>
</comment>
<dbReference type="GO" id="GO:0033743">
    <property type="term" value="F:peptide-methionine (R)-S-oxide reductase activity"/>
    <property type="evidence" value="ECO:0007669"/>
    <property type="project" value="UniProtKB-EC"/>
</dbReference>
<keyword evidence="7" id="KW-0963">Cytoplasm</keyword>
<keyword evidence="11" id="KW-0862">Zinc</keyword>
<dbReference type="InterPro" id="IPR033911">
    <property type="entry name" value="MetRS_core"/>
</dbReference>
<dbReference type="SUPFAM" id="SSF57770">
    <property type="entry name" value="Methionyl-tRNA synthetase (MetRS), Zn-domain"/>
    <property type="match status" value="1"/>
</dbReference>
<evidence type="ECO:0000256" key="12">
    <source>
        <dbReference type="ARBA" id="ARBA00022840"/>
    </source>
</evidence>
<dbReference type="Proteomes" id="UP001195483">
    <property type="component" value="Unassembled WGS sequence"/>
</dbReference>
<evidence type="ECO:0000259" key="21">
    <source>
        <dbReference type="PROSITE" id="PS51790"/>
    </source>
</evidence>
<evidence type="ECO:0000313" key="22">
    <source>
        <dbReference type="EMBL" id="KAK3608810.1"/>
    </source>
</evidence>
<proteinExistence type="inferred from homology"/>
<protein>
    <recommendedName>
        <fullName evidence="6">Methionine--tRNA ligase, cytoplasmic</fullName>
        <ecNumber evidence="4">1.8.4.12</ecNumber>
        <ecNumber evidence="5">6.1.1.10</ecNumber>
    </recommendedName>
    <alternativeName>
        <fullName evidence="16">Methionyl-tRNA synthetase</fullName>
    </alternativeName>
    <alternativeName>
        <fullName evidence="19">Peptide methionine sulfoxide reductase B1, chloroplastic</fullName>
    </alternativeName>
</protein>
<dbReference type="PANTHER" id="PTHR45765:SF1">
    <property type="entry name" value="METHIONINE--TRNA LIGASE, CYTOPLASMIC"/>
    <property type="match status" value="1"/>
</dbReference>
<dbReference type="AlphaFoldDB" id="A0AAE0TE90"/>
<keyword evidence="13 20" id="KW-0648">Protein biosynthesis</keyword>
<dbReference type="GO" id="GO:0017101">
    <property type="term" value="C:aminoacyl-tRNA synthetase multienzyme complex"/>
    <property type="evidence" value="ECO:0007669"/>
    <property type="project" value="TreeGrafter"/>
</dbReference>
<keyword evidence="8 20" id="KW-0436">Ligase</keyword>
<dbReference type="NCBIfam" id="TIGR00357">
    <property type="entry name" value="peptide-methionine (R)-S-oxide reductase MsrB"/>
    <property type="match status" value="1"/>
</dbReference>
<evidence type="ECO:0000256" key="19">
    <source>
        <dbReference type="ARBA" id="ARBA00067474"/>
    </source>
</evidence>
<reference evidence="22" key="2">
    <citation type="journal article" date="2021" name="Genome Biol. Evol.">
        <title>Developing a high-quality reference genome for a parasitic bivalve with doubly uniparental inheritance (Bivalvia: Unionida).</title>
        <authorList>
            <person name="Smith C.H."/>
        </authorList>
    </citation>
    <scope>NUCLEOTIDE SEQUENCE</scope>
    <source>
        <strain evidence="22">CHS0354</strain>
        <tissue evidence="22">Mantle</tissue>
    </source>
</reference>
<dbReference type="GO" id="GO:0005524">
    <property type="term" value="F:ATP binding"/>
    <property type="evidence" value="ECO:0007669"/>
    <property type="project" value="UniProtKB-KW"/>
</dbReference>
<dbReference type="Gene3D" id="2.170.150.20">
    <property type="entry name" value="Peptide methionine sulfoxide reductase"/>
    <property type="match status" value="1"/>
</dbReference>
<dbReference type="SUPFAM" id="SSF51316">
    <property type="entry name" value="Mss4-like"/>
    <property type="match status" value="1"/>
</dbReference>
<evidence type="ECO:0000256" key="18">
    <source>
        <dbReference type="ARBA" id="ARBA00048488"/>
    </source>
</evidence>
<evidence type="ECO:0000256" key="7">
    <source>
        <dbReference type="ARBA" id="ARBA00022490"/>
    </source>
</evidence>
<evidence type="ECO:0000256" key="14">
    <source>
        <dbReference type="ARBA" id="ARBA00023002"/>
    </source>
</evidence>
<evidence type="ECO:0000256" key="6">
    <source>
        <dbReference type="ARBA" id="ARBA00018335"/>
    </source>
</evidence>
<dbReference type="Pfam" id="PF01641">
    <property type="entry name" value="SelR"/>
    <property type="match status" value="1"/>
</dbReference>
<dbReference type="InterPro" id="IPR015413">
    <property type="entry name" value="Methionyl/Leucyl_tRNA_Synth"/>
</dbReference>
<dbReference type="EC" id="1.8.4.12" evidence="4"/>
<name>A0AAE0TE90_9BIVA</name>
<comment type="cofactor">
    <cofactor evidence="1">
        <name>Zn(2+)</name>
        <dbReference type="ChEBI" id="CHEBI:29105"/>
    </cofactor>
</comment>
<dbReference type="Gene3D" id="3.40.50.620">
    <property type="entry name" value="HUPs"/>
    <property type="match status" value="1"/>
</dbReference>
<dbReference type="PANTHER" id="PTHR45765">
    <property type="entry name" value="METHIONINE--TRNA LIGASE"/>
    <property type="match status" value="1"/>
</dbReference>
<dbReference type="GO" id="GO:0006431">
    <property type="term" value="P:methionyl-tRNA aminoacylation"/>
    <property type="evidence" value="ECO:0007669"/>
    <property type="project" value="InterPro"/>
</dbReference>
<keyword evidence="23" id="KW-1185">Reference proteome</keyword>
<dbReference type="PROSITE" id="PS51790">
    <property type="entry name" value="MSRB"/>
    <property type="match status" value="1"/>
</dbReference>
<evidence type="ECO:0000256" key="4">
    <source>
        <dbReference type="ARBA" id="ARBA00012499"/>
    </source>
</evidence>
<evidence type="ECO:0000313" key="23">
    <source>
        <dbReference type="Proteomes" id="UP001195483"/>
    </source>
</evidence>
<evidence type="ECO:0000256" key="9">
    <source>
        <dbReference type="ARBA" id="ARBA00022723"/>
    </source>
</evidence>
<dbReference type="EMBL" id="JAEAOA010000469">
    <property type="protein sequence ID" value="KAK3608810.1"/>
    <property type="molecule type" value="Genomic_DNA"/>
</dbReference>
<accession>A0AAE0TE90</accession>
<dbReference type="EC" id="6.1.1.10" evidence="5"/>
<comment type="subcellular location">
    <subcellularLocation>
        <location evidence="2">Cytoplasm</location>
    </subcellularLocation>
</comment>
<gene>
    <name evidence="22" type="ORF">CHS0354_006851</name>
</gene>
<dbReference type="InterPro" id="IPR023458">
    <property type="entry name" value="Met-tRNA_ligase_1"/>
</dbReference>
<evidence type="ECO:0000256" key="15">
    <source>
        <dbReference type="ARBA" id="ARBA00023146"/>
    </source>
</evidence>
<dbReference type="SUPFAM" id="SSF52374">
    <property type="entry name" value="Nucleotidylyl transferase"/>
    <property type="match status" value="1"/>
</dbReference>
<evidence type="ECO:0000256" key="1">
    <source>
        <dbReference type="ARBA" id="ARBA00001947"/>
    </source>
</evidence>
<evidence type="ECO:0000256" key="2">
    <source>
        <dbReference type="ARBA" id="ARBA00004496"/>
    </source>
</evidence>
<evidence type="ECO:0000256" key="17">
    <source>
        <dbReference type="ARBA" id="ARBA00047364"/>
    </source>
</evidence>
<dbReference type="InterPro" id="IPR029038">
    <property type="entry name" value="MetRS_Zn"/>
</dbReference>
<comment type="caution">
    <text evidence="22">The sequence shown here is derived from an EMBL/GenBank/DDBJ whole genome shotgun (WGS) entry which is preliminary data.</text>
</comment>
<keyword evidence="10 20" id="KW-0547">Nucleotide-binding</keyword>
<dbReference type="GO" id="GO:0004825">
    <property type="term" value="F:methionine-tRNA ligase activity"/>
    <property type="evidence" value="ECO:0007669"/>
    <property type="project" value="UniProtKB-EC"/>
</dbReference>
<evidence type="ECO:0000256" key="5">
    <source>
        <dbReference type="ARBA" id="ARBA00012838"/>
    </source>
</evidence>
<reference evidence="22" key="1">
    <citation type="journal article" date="2021" name="Genome Biol. Evol.">
        <title>A High-Quality Reference Genome for a Parasitic Bivalve with Doubly Uniparental Inheritance (Bivalvia: Unionida).</title>
        <authorList>
            <person name="Smith C.H."/>
        </authorList>
    </citation>
    <scope>NUCLEOTIDE SEQUENCE</scope>
    <source>
        <strain evidence="22">CHS0354</strain>
    </source>
</reference>
<dbReference type="GO" id="GO:0005829">
    <property type="term" value="C:cytosol"/>
    <property type="evidence" value="ECO:0007669"/>
    <property type="project" value="TreeGrafter"/>
</dbReference>
<dbReference type="Gene3D" id="2.170.220.10">
    <property type="match status" value="1"/>
</dbReference>
<evidence type="ECO:0000256" key="3">
    <source>
        <dbReference type="ARBA" id="ARBA00007174"/>
    </source>
</evidence>
<evidence type="ECO:0000256" key="20">
    <source>
        <dbReference type="RuleBase" id="RU363039"/>
    </source>
</evidence>
<keyword evidence="9" id="KW-0479">Metal-binding</keyword>
<dbReference type="FunFam" id="2.20.28.20:FF:000001">
    <property type="entry name" value="Methionine--tRNA ligase"/>
    <property type="match status" value="1"/>
</dbReference>
<keyword evidence="12 20" id="KW-0067">ATP-binding</keyword>